<proteinExistence type="predicted"/>
<dbReference type="Proteomes" id="UP001160334">
    <property type="component" value="Unassembled WGS sequence"/>
</dbReference>
<reference evidence="1 2" key="1">
    <citation type="submission" date="2023-04" db="EMBL/GenBank/DDBJ databases">
        <title>Forest soil microbial communities from Buena Vista Peninsula, Colon Province, Panama.</title>
        <authorList>
            <person name="Bouskill N."/>
        </authorList>
    </citation>
    <scope>NUCLEOTIDE SEQUENCE [LARGE SCALE GENOMIC DNA]</scope>
    <source>
        <strain evidence="1 2">CFH S0262</strain>
    </source>
</reference>
<protein>
    <submittedName>
        <fullName evidence="1">Uncharacterized protein</fullName>
    </submittedName>
</protein>
<accession>A0ABT6M776</accession>
<dbReference type="RefSeq" id="WP_280759015.1">
    <property type="nucleotide sequence ID" value="NZ_JARXVC010000002.1"/>
</dbReference>
<dbReference type="EMBL" id="JARXVC010000002">
    <property type="protein sequence ID" value="MDH6279621.1"/>
    <property type="molecule type" value="Genomic_DNA"/>
</dbReference>
<evidence type="ECO:0000313" key="2">
    <source>
        <dbReference type="Proteomes" id="UP001160334"/>
    </source>
</evidence>
<gene>
    <name evidence="1" type="ORF">M2280_000830</name>
</gene>
<evidence type="ECO:0000313" key="1">
    <source>
        <dbReference type="EMBL" id="MDH6279621.1"/>
    </source>
</evidence>
<sequence>MELRRGVARWIGGILSRRSPTPLDRSRPDLVVVVSGFDDIEACSTALERGAAGDPPWIPDAEAVLRHHLRLPAAAVAQAVDIAAQDGYQPVGDPDPSDDTTVLLRLERVQVLDALHCSQERSRMAGLAQRLDGTALGWEGLQPSAASE</sequence>
<comment type="caution">
    <text evidence="1">The sequence shown here is derived from an EMBL/GenBank/DDBJ whole genome shotgun (WGS) entry which is preliminary data.</text>
</comment>
<organism evidence="1 2">
    <name type="scientific">Prescottella agglutinans</name>
    <dbReference type="NCBI Taxonomy" id="1644129"/>
    <lineage>
        <taxon>Bacteria</taxon>
        <taxon>Bacillati</taxon>
        <taxon>Actinomycetota</taxon>
        <taxon>Actinomycetes</taxon>
        <taxon>Mycobacteriales</taxon>
        <taxon>Nocardiaceae</taxon>
        <taxon>Prescottella</taxon>
    </lineage>
</organism>
<keyword evidence="2" id="KW-1185">Reference proteome</keyword>
<name>A0ABT6M776_9NOCA</name>